<reference evidence="1" key="1">
    <citation type="submission" date="2019-12" db="EMBL/GenBank/DDBJ databases">
        <title>An insight into the sialome of adult female Ixodes ricinus ticks feeding for 6 days.</title>
        <authorList>
            <person name="Perner J."/>
            <person name="Ribeiro J.M.C."/>
        </authorList>
    </citation>
    <scope>NUCLEOTIDE SEQUENCE</scope>
    <source>
        <strain evidence="1">Semi-engorged</strain>
        <tissue evidence="1">Salivary glands</tissue>
    </source>
</reference>
<name>A0A6B0UF27_IXORI</name>
<accession>A0A6B0UF27</accession>
<sequence length="85" mass="9668">MLVAPGEGERRKAPFYFKRARVDFDIVFSRHRPYLCVPSILDNAKLCSCGLRSIKSATKRGVATLALCNMQQTLLMFGRRVRHTP</sequence>
<dbReference type="EMBL" id="GIFC01003100">
    <property type="protein sequence ID" value="MXU85183.1"/>
    <property type="molecule type" value="Transcribed_RNA"/>
</dbReference>
<evidence type="ECO:0000313" key="1">
    <source>
        <dbReference type="EMBL" id="MXU85183.1"/>
    </source>
</evidence>
<dbReference type="AlphaFoldDB" id="A0A6B0UF27"/>
<protein>
    <submittedName>
        <fullName evidence="1">Uncharacterized protein</fullName>
    </submittedName>
</protein>
<proteinExistence type="predicted"/>
<organism evidence="1">
    <name type="scientific">Ixodes ricinus</name>
    <name type="common">Common tick</name>
    <name type="synonym">Acarus ricinus</name>
    <dbReference type="NCBI Taxonomy" id="34613"/>
    <lineage>
        <taxon>Eukaryota</taxon>
        <taxon>Metazoa</taxon>
        <taxon>Ecdysozoa</taxon>
        <taxon>Arthropoda</taxon>
        <taxon>Chelicerata</taxon>
        <taxon>Arachnida</taxon>
        <taxon>Acari</taxon>
        <taxon>Parasitiformes</taxon>
        <taxon>Ixodida</taxon>
        <taxon>Ixodoidea</taxon>
        <taxon>Ixodidae</taxon>
        <taxon>Ixodinae</taxon>
        <taxon>Ixodes</taxon>
    </lineage>
</organism>